<gene>
    <name evidence="2" type="ORF">EDB81DRAFT_411021</name>
</gene>
<dbReference type="EMBL" id="JAGMUV010000005">
    <property type="protein sequence ID" value="KAH7157034.1"/>
    <property type="molecule type" value="Genomic_DNA"/>
</dbReference>
<keyword evidence="3" id="KW-1185">Reference proteome</keyword>
<feature type="region of interest" description="Disordered" evidence="1">
    <location>
        <begin position="115"/>
        <end position="142"/>
    </location>
</feature>
<reference evidence="2" key="1">
    <citation type="journal article" date="2021" name="Nat. Commun.">
        <title>Genetic determinants of endophytism in the Arabidopsis root mycobiome.</title>
        <authorList>
            <person name="Mesny F."/>
            <person name="Miyauchi S."/>
            <person name="Thiergart T."/>
            <person name="Pickel B."/>
            <person name="Atanasova L."/>
            <person name="Karlsson M."/>
            <person name="Huettel B."/>
            <person name="Barry K.W."/>
            <person name="Haridas S."/>
            <person name="Chen C."/>
            <person name="Bauer D."/>
            <person name="Andreopoulos W."/>
            <person name="Pangilinan J."/>
            <person name="LaButti K."/>
            <person name="Riley R."/>
            <person name="Lipzen A."/>
            <person name="Clum A."/>
            <person name="Drula E."/>
            <person name="Henrissat B."/>
            <person name="Kohler A."/>
            <person name="Grigoriev I.V."/>
            <person name="Martin F.M."/>
            <person name="Hacquard S."/>
        </authorList>
    </citation>
    <scope>NUCLEOTIDE SEQUENCE</scope>
    <source>
        <strain evidence="2">MPI-CAGE-AT-0147</strain>
    </source>
</reference>
<evidence type="ECO:0000256" key="1">
    <source>
        <dbReference type="SAM" id="MobiDB-lite"/>
    </source>
</evidence>
<feature type="region of interest" description="Disordered" evidence="1">
    <location>
        <begin position="1"/>
        <end position="30"/>
    </location>
</feature>
<organism evidence="2 3">
    <name type="scientific">Dactylonectria macrodidyma</name>
    <dbReference type="NCBI Taxonomy" id="307937"/>
    <lineage>
        <taxon>Eukaryota</taxon>
        <taxon>Fungi</taxon>
        <taxon>Dikarya</taxon>
        <taxon>Ascomycota</taxon>
        <taxon>Pezizomycotina</taxon>
        <taxon>Sordariomycetes</taxon>
        <taxon>Hypocreomycetidae</taxon>
        <taxon>Hypocreales</taxon>
        <taxon>Nectriaceae</taxon>
        <taxon>Dactylonectria</taxon>
    </lineage>
</organism>
<evidence type="ECO:0000313" key="2">
    <source>
        <dbReference type="EMBL" id="KAH7157034.1"/>
    </source>
</evidence>
<name>A0A9P9FA82_9HYPO</name>
<proteinExistence type="predicted"/>
<feature type="region of interest" description="Disordered" evidence="1">
    <location>
        <begin position="166"/>
        <end position="223"/>
    </location>
</feature>
<comment type="caution">
    <text evidence="2">The sequence shown here is derived from an EMBL/GenBank/DDBJ whole genome shotgun (WGS) entry which is preliminary data.</text>
</comment>
<protein>
    <submittedName>
        <fullName evidence="2">Uncharacterized protein</fullName>
    </submittedName>
</protein>
<sequence>MDDGDGPSPHCGPSLSTVVVVPSKFPPPKERRQEVRHDIHGIGWHGSSMPLAYLQIKRGSAGTWADEASKVSRGSTPRVPFDELHSCWGAKADGRVRISQSFGTVALVSCGGGISESDSISSKHPESKHPNIQAAGETPRWEQQDGMDQEIGIAVTSRGPVAFSGLSYRPRTLHSHPIQLRRSSKRVQRPPQASRITRDRPSGSRGGNMQKGDLRAHQPPALI</sequence>
<dbReference type="Proteomes" id="UP000738349">
    <property type="component" value="Unassembled WGS sequence"/>
</dbReference>
<dbReference type="AlphaFoldDB" id="A0A9P9FA82"/>
<accession>A0A9P9FA82</accession>
<evidence type="ECO:0000313" key="3">
    <source>
        <dbReference type="Proteomes" id="UP000738349"/>
    </source>
</evidence>